<dbReference type="OrthoDB" id="6350321at2759"/>
<evidence type="ECO:0000313" key="3">
    <source>
        <dbReference type="Proteomes" id="UP000275078"/>
    </source>
</evidence>
<protein>
    <recommendedName>
        <fullName evidence="1">BTB domain-containing protein</fullName>
    </recommendedName>
</protein>
<dbReference type="EMBL" id="ML119776">
    <property type="protein sequence ID" value="RPA74949.1"/>
    <property type="molecule type" value="Genomic_DNA"/>
</dbReference>
<feature type="domain" description="BTB" evidence="1">
    <location>
        <begin position="60"/>
        <end position="138"/>
    </location>
</feature>
<gene>
    <name evidence="2" type="ORF">BJ508DRAFT_365960</name>
</gene>
<organism evidence="2 3">
    <name type="scientific">Ascobolus immersus RN42</name>
    <dbReference type="NCBI Taxonomy" id="1160509"/>
    <lineage>
        <taxon>Eukaryota</taxon>
        <taxon>Fungi</taxon>
        <taxon>Dikarya</taxon>
        <taxon>Ascomycota</taxon>
        <taxon>Pezizomycotina</taxon>
        <taxon>Pezizomycetes</taxon>
        <taxon>Pezizales</taxon>
        <taxon>Ascobolaceae</taxon>
        <taxon>Ascobolus</taxon>
    </lineage>
</organism>
<name>A0A3N4HMH4_ASCIM</name>
<reference evidence="2 3" key="1">
    <citation type="journal article" date="2018" name="Nat. Ecol. Evol.">
        <title>Pezizomycetes genomes reveal the molecular basis of ectomycorrhizal truffle lifestyle.</title>
        <authorList>
            <person name="Murat C."/>
            <person name="Payen T."/>
            <person name="Noel B."/>
            <person name="Kuo A."/>
            <person name="Morin E."/>
            <person name="Chen J."/>
            <person name="Kohler A."/>
            <person name="Krizsan K."/>
            <person name="Balestrini R."/>
            <person name="Da Silva C."/>
            <person name="Montanini B."/>
            <person name="Hainaut M."/>
            <person name="Levati E."/>
            <person name="Barry K.W."/>
            <person name="Belfiori B."/>
            <person name="Cichocki N."/>
            <person name="Clum A."/>
            <person name="Dockter R.B."/>
            <person name="Fauchery L."/>
            <person name="Guy J."/>
            <person name="Iotti M."/>
            <person name="Le Tacon F."/>
            <person name="Lindquist E.A."/>
            <person name="Lipzen A."/>
            <person name="Malagnac F."/>
            <person name="Mello A."/>
            <person name="Molinier V."/>
            <person name="Miyauchi S."/>
            <person name="Poulain J."/>
            <person name="Riccioni C."/>
            <person name="Rubini A."/>
            <person name="Sitrit Y."/>
            <person name="Splivallo R."/>
            <person name="Traeger S."/>
            <person name="Wang M."/>
            <person name="Zifcakova L."/>
            <person name="Wipf D."/>
            <person name="Zambonelli A."/>
            <person name="Paolocci F."/>
            <person name="Nowrousian M."/>
            <person name="Ottonello S."/>
            <person name="Baldrian P."/>
            <person name="Spatafora J.W."/>
            <person name="Henrissat B."/>
            <person name="Nagy L.G."/>
            <person name="Aury J.M."/>
            <person name="Wincker P."/>
            <person name="Grigoriev I.V."/>
            <person name="Bonfante P."/>
            <person name="Martin F.M."/>
        </authorList>
    </citation>
    <scope>NUCLEOTIDE SEQUENCE [LARGE SCALE GENOMIC DNA]</scope>
    <source>
        <strain evidence="2 3">RN42</strain>
    </source>
</reference>
<proteinExistence type="predicted"/>
<sequence length="360" mass="41111">MAVEKDPFYLNQFTQPPSTIYSSPTITINLGRFVSSDDVTTTGDSDVPRKRPRVSDSFDDDATLVSRFEVIASFHLHVLGLTTHSLYFAGLISFNGREVAENHVDFEAPWQNLDDEFARIAFSCFADFIYSGNYDVSRYSLSCDGKRVTLQRLGVHLIINGMVYVLGERILAEGLKKVALKKVYRLFYGYHLFERLNTEDKFSDTLPRVRMYLASFEYPSRWAVNYRLAIDILFKHTPRKCGPAWEPPTPTEDNLVAKPDEKPFFTSIARAFWAGKEPMRNLFAAFFASIWNLPRAEDGRPVPENAIENRRLLIADQPEFMEHLLGYLTAARGKCHFMDLPITEFGLELSDGDEVKTMPV</sequence>
<dbReference type="AlphaFoldDB" id="A0A3N4HMH4"/>
<accession>A0A3N4HMH4</accession>
<evidence type="ECO:0000313" key="2">
    <source>
        <dbReference type="EMBL" id="RPA74949.1"/>
    </source>
</evidence>
<dbReference type="PROSITE" id="PS50097">
    <property type="entry name" value="BTB"/>
    <property type="match status" value="1"/>
</dbReference>
<evidence type="ECO:0000259" key="1">
    <source>
        <dbReference type="PROSITE" id="PS50097"/>
    </source>
</evidence>
<dbReference type="Proteomes" id="UP000275078">
    <property type="component" value="Unassembled WGS sequence"/>
</dbReference>
<keyword evidence="3" id="KW-1185">Reference proteome</keyword>
<dbReference type="InterPro" id="IPR000210">
    <property type="entry name" value="BTB/POZ_dom"/>
</dbReference>